<protein>
    <submittedName>
        <fullName evidence="1">Uncharacterized protein</fullName>
    </submittedName>
</protein>
<keyword evidence="2" id="KW-1185">Reference proteome</keyword>
<gene>
    <name evidence="1" type="ORF">SG0102_23600</name>
</gene>
<dbReference type="RefSeq" id="WP_162300210.1">
    <property type="nucleotide sequence ID" value="NZ_AP019309.1"/>
</dbReference>
<evidence type="ECO:0000313" key="1">
    <source>
        <dbReference type="EMBL" id="BBH27426.1"/>
    </source>
</evidence>
<proteinExistence type="predicted"/>
<evidence type="ECO:0000313" key="2">
    <source>
        <dbReference type="Proteomes" id="UP000268059"/>
    </source>
</evidence>
<reference evidence="1 2" key="1">
    <citation type="submission" date="2018-11" db="EMBL/GenBank/DDBJ databases">
        <title>Novel Erysipelotrichaceae bacterium isolated from small intestine of a swine.</title>
        <authorList>
            <person name="Kim J.S."/>
            <person name="Choe H."/>
            <person name="Lee Y.R."/>
            <person name="Kim K.M."/>
            <person name="Park D.S."/>
        </authorList>
    </citation>
    <scope>NUCLEOTIDE SEQUENCE [LARGE SCALE GENOMIC DNA]</scope>
    <source>
        <strain evidence="1 2">SG0102</strain>
    </source>
</reference>
<accession>A0A3G9JA26</accession>
<organism evidence="1 2">
    <name type="scientific">Intestinibaculum porci</name>
    <dbReference type="NCBI Taxonomy" id="2487118"/>
    <lineage>
        <taxon>Bacteria</taxon>
        <taxon>Bacillati</taxon>
        <taxon>Bacillota</taxon>
        <taxon>Erysipelotrichia</taxon>
        <taxon>Erysipelotrichales</taxon>
        <taxon>Erysipelotrichaceae</taxon>
        <taxon>Intestinibaculum</taxon>
    </lineage>
</organism>
<dbReference type="Proteomes" id="UP000268059">
    <property type="component" value="Chromosome"/>
</dbReference>
<dbReference type="InParanoid" id="A0A3G9JA26"/>
<dbReference type="KEGG" id="ebm:SG0102_23600"/>
<name>A0A3G9JA26_9FIRM</name>
<dbReference type="EMBL" id="AP019309">
    <property type="protein sequence ID" value="BBH27426.1"/>
    <property type="molecule type" value="Genomic_DNA"/>
</dbReference>
<sequence>MEPKFKNQSVKLMYQLYQEFDHGEMNDALDGYRSKRTQSELSCNHILFSYVDSLLDQSDLDLTYATLNVLPETLNNLYQEMQKKYLIKKNREQIVKILSAYLSVLALNMHDLDLTCHLSDEEMTWGSHYRIKVNDQDLLPAIYEATSIDDNQLIIDHDALNDAYQSITHVSLKDYMNPIILK</sequence>
<dbReference type="AlphaFoldDB" id="A0A3G9JA26"/>